<comment type="caution">
    <text evidence="1">The sequence shown here is derived from an EMBL/GenBank/DDBJ whole genome shotgun (WGS) entry which is preliminary data.</text>
</comment>
<accession>A0ABT1T3K7</accession>
<sequence>MKTASIKHLQFAHNAWLRAIEFYKLELHILQERLEEIAFDNTGKDVAEGIEHYQNQLIIHRDYLDGLAHRIKTNVRKAESEIRQSSGNVSESTVLVHDELAEQYHTEENMINQLRHEFNRFASKWM</sequence>
<keyword evidence="2" id="KW-1185">Reference proteome</keyword>
<organism evidence="1 2">
    <name type="scientific">Mucilaginibacter aquariorum</name>
    <dbReference type="NCBI Taxonomy" id="2967225"/>
    <lineage>
        <taxon>Bacteria</taxon>
        <taxon>Pseudomonadati</taxon>
        <taxon>Bacteroidota</taxon>
        <taxon>Sphingobacteriia</taxon>
        <taxon>Sphingobacteriales</taxon>
        <taxon>Sphingobacteriaceae</taxon>
        <taxon>Mucilaginibacter</taxon>
    </lineage>
</organism>
<name>A0ABT1T3K7_9SPHI</name>
<protein>
    <submittedName>
        <fullName evidence="1">Uncharacterized protein</fullName>
    </submittedName>
</protein>
<gene>
    <name evidence="1" type="ORF">NPE20_14290</name>
</gene>
<dbReference type="Proteomes" id="UP001204376">
    <property type="component" value="Unassembled WGS sequence"/>
</dbReference>
<dbReference type="EMBL" id="JANHOH010000002">
    <property type="protein sequence ID" value="MCQ6959142.1"/>
    <property type="molecule type" value="Genomic_DNA"/>
</dbReference>
<dbReference type="RefSeq" id="WP_256539330.1">
    <property type="nucleotide sequence ID" value="NZ_JANHOH010000002.1"/>
</dbReference>
<reference evidence="1 2" key="1">
    <citation type="submission" date="2022-07" db="EMBL/GenBank/DDBJ databases">
        <title>Mucilaginibacter sp. JC4.</title>
        <authorList>
            <person name="Le V."/>
            <person name="Ko S.-R."/>
            <person name="Ahn C.-Y."/>
            <person name="Oh H.-M."/>
        </authorList>
    </citation>
    <scope>NUCLEOTIDE SEQUENCE [LARGE SCALE GENOMIC DNA]</scope>
    <source>
        <strain evidence="1 2">JC4</strain>
    </source>
</reference>
<evidence type="ECO:0000313" key="2">
    <source>
        <dbReference type="Proteomes" id="UP001204376"/>
    </source>
</evidence>
<proteinExistence type="predicted"/>
<evidence type="ECO:0000313" key="1">
    <source>
        <dbReference type="EMBL" id="MCQ6959142.1"/>
    </source>
</evidence>